<dbReference type="PANTHER" id="PTHR12526">
    <property type="entry name" value="GLYCOSYLTRANSFERASE"/>
    <property type="match status" value="1"/>
</dbReference>
<dbReference type="AlphaFoldDB" id="A0A268AF78"/>
<comment type="caution">
    <text evidence="3">The sequence shown here is derived from an EMBL/GenBank/DDBJ whole genome shotgun (WGS) entry which is preliminary data.</text>
</comment>
<gene>
    <name evidence="3" type="ORF">CHH64_03405</name>
</gene>
<dbReference type="Gene3D" id="3.40.50.2000">
    <property type="entry name" value="Glycogen Phosphorylase B"/>
    <property type="match status" value="2"/>
</dbReference>
<protein>
    <recommendedName>
        <fullName evidence="5">Glycosyl transferase family 1 domain-containing protein</fullName>
    </recommendedName>
</protein>
<reference evidence="3 4" key="1">
    <citation type="submission" date="2017-07" db="EMBL/GenBank/DDBJ databases">
        <title>Isolation and whole genome analysis of endospore-forming bacteria from heroin.</title>
        <authorList>
            <person name="Kalinowski J."/>
            <person name="Ahrens B."/>
            <person name="Al-Dilaimi A."/>
            <person name="Winkler A."/>
            <person name="Wibberg D."/>
            <person name="Schleenbecker U."/>
            <person name="Ruckert C."/>
            <person name="Wolfel R."/>
            <person name="Grass G."/>
        </authorList>
    </citation>
    <scope>NUCLEOTIDE SEQUENCE [LARGE SCALE GENOMIC DNA]</scope>
    <source>
        <strain evidence="3 4">7528</strain>
    </source>
</reference>
<dbReference type="InterPro" id="IPR028098">
    <property type="entry name" value="Glyco_trans_4-like_N"/>
</dbReference>
<feature type="domain" description="Glycosyl transferase family 1" evidence="1">
    <location>
        <begin position="167"/>
        <end position="309"/>
    </location>
</feature>
<evidence type="ECO:0008006" key="5">
    <source>
        <dbReference type="Google" id="ProtNLM"/>
    </source>
</evidence>
<dbReference type="InterPro" id="IPR001296">
    <property type="entry name" value="Glyco_trans_1"/>
</dbReference>
<feature type="domain" description="Glycosyltransferase subfamily 4-like N-terminal" evidence="2">
    <location>
        <begin position="14"/>
        <end position="166"/>
    </location>
</feature>
<dbReference type="Pfam" id="PF00534">
    <property type="entry name" value="Glycos_transf_1"/>
    <property type="match status" value="1"/>
</dbReference>
<evidence type="ECO:0000259" key="1">
    <source>
        <dbReference type="Pfam" id="PF00534"/>
    </source>
</evidence>
<organism evidence="3 4">
    <name type="scientific">Terribacillus saccharophilus</name>
    <dbReference type="NCBI Taxonomy" id="361277"/>
    <lineage>
        <taxon>Bacteria</taxon>
        <taxon>Bacillati</taxon>
        <taxon>Bacillota</taxon>
        <taxon>Bacilli</taxon>
        <taxon>Bacillales</taxon>
        <taxon>Bacillaceae</taxon>
        <taxon>Terribacillus</taxon>
    </lineage>
</organism>
<dbReference type="CDD" id="cd03811">
    <property type="entry name" value="GT4_GT28_WabH-like"/>
    <property type="match status" value="1"/>
</dbReference>
<evidence type="ECO:0000313" key="4">
    <source>
        <dbReference type="Proteomes" id="UP000216013"/>
    </source>
</evidence>
<name>A0A268AF78_9BACI</name>
<dbReference type="PANTHER" id="PTHR12526:SF630">
    <property type="entry name" value="GLYCOSYLTRANSFERASE"/>
    <property type="match status" value="1"/>
</dbReference>
<dbReference type="RefSeq" id="WP_095260465.1">
    <property type="nucleotide sequence ID" value="NZ_NPBV01000002.1"/>
</dbReference>
<evidence type="ECO:0000259" key="2">
    <source>
        <dbReference type="Pfam" id="PF13439"/>
    </source>
</evidence>
<dbReference type="EMBL" id="NPBV01000002">
    <property type="protein sequence ID" value="PAD22770.1"/>
    <property type="molecule type" value="Genomic_DNA"/>
</dbReference>
<sequence>MLIDIVLGYAEGKGGLEDVLTTVVNGLVSKGHRIRVLQTHAPKFESWADTIPEIYYYGQEGKVEEETVSSMQTGYTNFLKSAELPDVIIATHAPILSYICRTAIARFKPDTPVVSWLHGPPAYFGGGQFLKYSDAHFAISSSIGRTIKDIAEEQPIYLINNPIDIKQNKIIRPNVLKVIFIGRLSNREKRLDLLLRALVNVQGEWSLTCIGDGPDKNMLYNLADELHINKKITWLGWKESPWDEIDEASVLVLPSDVEGFGLVLVEALSRGVAVISTDCDGPMDIVKDGINGWIVPKGDFNKIKDILNAIQSGIIKLPDEQQCVNSVLEYEAERVLDKMNDILNELKTDGFILNEKVVNESQIDDIITCNFITDDIYPELVEKLSGERAFKLYDMKIDVINYSYTRAIVRFSYQKDSHDSIEEVRVKIVNENGTWQVKRIF</sequence>
<evidence type="ECO:0000313" key="3">
    <source>
        <dbReference type="EMBL" id="PAD22770.1"/>
    </source>
</evidence>
<dbReference type="Proteomes" id="UP000216013">
    <property type="component" value="Unassembled WGS sequence"/>
</dbReference>
<accession>A0A268AF78</accession>
<proteinExistence type="predicted"/>
<dbReference type="GO" id="GO:0016757">
    <property type="term" value="F:glycosyltransferase activity"/>
    <property type="evidence" value="ECO:0007669"/>
    <property type="project" value="InterPro"/>
</dbReference>
<dbReference type="Pfam" id="PF13439">
    <property type="entry name" value="Glyco_transf_4"/>
    <property type="match status" value="1"/>
</dbReference>
<dbReference type="SUPFAM" id="SSF53756">
    <property type="entry name" value="UDP-Glycosyltransferase/glycogen phosphorylase"/>
    <property type="match status" value="1"/>
</dbReference>